<dbReference type="GO" id="GO:0005737">
    <property type="term" value="C:cytoplasm"/>
    <property type="evidence" value="ECO:0007669"/>
    <property type="project" value="UniProtKB-SubCell"/>
</dbReference>
<evidence type="ECO:0000256" key="10">
    <source>
        <dbReference type="ARBA" id="ARBA00022840"/>
    </source>
</evidence>
<dbReference type="OrthoDB" id="9769912at2"/>
<keyword evidence="10 13" id="KW-0067">ATP-binding</keyword>
<comment type="catalytic activity">
    <reaction evidence="11 13">
        <text>L-homoserine + ATP = O-phospho-L-homoserine + ADP + H(+)</text>
        <dbReference type="Rhea" id="RHEA:13985"/>
        <dbReference type="ChEBI" id="CHEBI:15378"/>
        <dbReference type="ChEBI" id="CHEBI:30616"/>
        <dbReference type="ChEBI" id="CHEBI:57476"/>
        <dbReference type="ChEBI" id="CHEBI:57590"/>
        <dbReference type="ChEBI" id="CHEBI:456216"/>
        <dbReference type="EC" id="2.7.1.39"/>
    </reaction>
</comment>
<comment type="pathway">
    <text evidence="1 13">Amino-acid biosynthesis; L-threonine biosynthesis; L-threonine from L-aspartate: step 4/5.</text>
</comment>
<dbReference type="InterPro" id="IPR036554">
    <property type="entry name" value="GHMP_kinase_C_sf"/>
</dbReference>
<dbReference type="UniPathway" id="UPA00050">
    <property type="reaction ID" value="UER00064"/>
</dbReference>
<comment type="caution">
    <text evidence="16">The sequence shown here is derived from an EMBL/GenBank/DDBJ whole genome shotgun (WGS) entry which is preliminary data.</text>
</comment>
<evidence type="ECO:0000256" key="12">
    <source>
        <dbReference type="ARBA" id="ARBA00049954"/>
    </source>
</evidence>
<organism evidence="16 17">
    <name type="scientific">Knoellia locipacati</name>
    <dbReference type="NCBI Taxonomy" id="882824"/>
    <lineage>
        <taxon>Bacteria</taxon>
        <taxon>Bacillati</taxon>
        <taxon>Actinomycetota</taxon>
        <taxon>Actinomycetes</taxon>
        <taxon>Micrococcales</taxon>
        <taxon>Intrasporangiaceae</taxon>
        <taxon>Knoellia</taxon>
    </lineage>
</organism>
<keyword evidence="7 13" id="KW-0791">Threonine biosynthesis</keyword>
<keyword evidence="13" id="KW-0963">Cytoplasm</keyword>
<dbReference type="GO" id="GO:0005524">
    <property type="term" value="F:ATP binding"/>
    <property type="evidence" value="ECO:0007669"/>
    <property type="project" value="UniProtKB-UniRule"/>
</dbReference>
<dbReference type="EC" id="2.7.1.39" evidence="3 13"/>
<dbReference type="InterPro" id="IPR014721">
    <property type="entry name" value="Ribsml_uS5_D2-typ_fold_subgr"/>
</dbReference>
<comment type="subcellular location">
    <subcellularLocation>
        <location evidence="13">Cytoplasm</location>
    </subcellularLocation>
</comment>
<dbReference type="GO" id="GO:0004413">
    <property type="term" value="F:homoserine kinase activity"/>
    <property type="evidence" value="ECO:0007669"/>
    <property type="project" value="UniProtKB-UniRule"/>
</dbReference>
<comment type="function">
    <text evidence="12 13">Catalyzes the ATP-dependent phosphorylation of L-homoserine to L-homoserine phosphate.</text>
</comment>
<dbReference type="PANTHER" id="PTHR20861">
    <property type="entry name" value="HOMOSERINE/4-DIPHOSPHOCYTIDYL-2-C-METHYL-D-ERYTHRITOL KINASE"/>
    <property type="match status" value="1"/>
</dbReference>
<keyword evidence="5 13" id="KW-0028">Amino-acid biosynthesis</keyword>
<dbReference type="InterPro" id="IPR000870">
    <property type="entry name" value="Homoserine_kinase"/>
</dbReference>
<dbReference type="InterPro" id="IPR020568">
    <property type="entry name" value="Ribosomal_Su5_D2-typ_SF"/>
</dbReference>
<dbReference type="Pfam" id="PF08544">
    <property type="entry name" value="GHMP_kinases_C"/>
    <property type="match status" value="1"/>
</dbReference>
<evidence type="ECO:0000256" key="5">
    <source>
        <dbReference type="ARBA" id="ARBA00022605"/>
    </source>
</evidence>
<dbReference type="AlphaFoldDB" id="A0A512T219"/>
<feature type="domain" description="GHMP kinase C-terminal" evidence="15">
    <location>
        <begin position="235"/>
        <end position="287"/>
    </location>
</feature>
<comment type="similarity">
    <text evidence="2 13">Belongs to the GHMP kinase family. Homoserine kinase subfamily.</text>
</comment>
<feature type="binding site" evidence="13">
    <location>
        <begin position="96"/>
        <end position="106"/>
    </location>
    <ligand>
        <name>ATP</name>
        <dbReference type="ChEBI" id="CHEBI:30616"/>
    </ligand>
</feature>
<evidence type="ECO:0000313" key="17">
    <source>
        <dbReference type="Proteomes" id="UP000321793"/>
    </source>
</evidence>
<dbReference type="InterPro" id="IPR013750">
    <property type="entry name" value="GHMP_kinase_C_dom"/>
</dbReference>
<keyword evidence="9 13" id="KW-0418">Kinase</keyword>
<dbReference type="PRINTS" id="PR00958">
    <property type="entry name" value="HOMSERKINASE"/>
</dbReference>
<dbReference type="InterPro" id="IPR006204">
    <property type="entry name" value="GHMP_kinase_N_dom"/>
</dbReference>
<proteinExistence type="inferred from homology"/>
<evidence type="ECO:0000259" key="15">
    <source>
        <dbReference type="Pfam" id="PF08544"/>
    </source>
</evidence>
<dbReference type="SUPFAM" id="SSF55060">
    <property type="entry name" value="GHMP Kinase, C-terminal domain"/>
    <property type="match status" value="1"/>
</dbReference>
<dbReference type="GO" id="GO:0009088">
    <property type="term" value="P:threonine biosynthetic process"/>
    <property type="evidence" value="ECO:0007669"/>
    <property type="project" value="UniProtKB-UniRule"/>
</dbReference>
<evidence type="ECO:0000313" key="16">
    <source>
        <dbReference type="EMBL" id="GEQ14240.1"/>
    </source>
</evidence>
<evidence type="ECO:0000256" key="3">
    <source>
        <dbReference type="ARBA" id="ARBA00012078"/>
    </source>
</evidence>
<dbReference type="PROSITE" id="PS00627">
    <property type="entry name" value="GHMP_KINASES_ATP"/>
    <property type="match status" value="1"/>
</dbReference>
<reference evidence="16 17" key="1">
    <citation type="submission" date="2019-07" db="EMBL/GenBank/DDBJ databases">
        <title>Whole genome shotgun sequence of Knoellia locipacati NBRC 109775.</title>
        <authorList>
            <person name="Hosoyama A."/>
            <person name="Uohara A."/>
            <person name="Ohji S."/>
            <person name="Ichikawa N."/>
        </authorList>
    </citation>
    <scope>NUCLEOTIDE SEQUENCE [LARGE SCALE GENOMIC DNA]</scope>
    <source>
        <strain evidence="16 17">NBRC 109775</strain>
    </source>
</reference>
<dbReference type="EMBL" id="BKBA01000008">
    <property type="protein sequence ID" value="GEQ14240.1"/>
    <property type="molecule type" value="Genomic_DNA"/>
</dbReference>
<evidence type="ECO:0000259" key="14">
    <source>
        <dbReference type="Pfam" id="PF00288"/>
    </source>
</evidence>
<sequence>MGEWQPGASVTVRVPASSANLGPGFDSIGLALGVWDRCRATLLDSTDLEITVSGEGAGGVPTDATHLVHRSLVHAFEDVGEQAPAGLRLECDNAVPHGRGMGSSATAIVTGIALAHALRAVRDGRSVGDIDLDAVNDLAARLEGHPDNSSASVFGGVTLSWSDDPARGTTTLRLTPHPDLVPVVFTPGTQLSTATARAVLPAQVRLADAAANSARAALLVQALTTAPQHLLDATREWLHQEPRRPSYPASMRLVDALRADGHAAVISGAGPSVLVLATTSTADAVGTAGGDAWRVLRPGIPERGVEVQAT</sequence>
<name>A0A512T219_9MICO</name>
<dbReference type="InterPro" id="IPR006203">
    <property type="entry name" value="GHMP_knse_ATP-bd_CS"/>
</dbReference>
<accession>A0A512T219</accession>
<dbReference type="NCBIfam" id="TIGR00191">
    <property type="entry name" value="thrB"/>
    <property type="match status" value="1"/>
</dbReference>
<evidence type="ECO:0000256" key="8">
    <source>
        <dbReference type="ARBA" id="ARBA00022741"/>
    </source>
</evidence>
<evidence type="ECO:0000256" key="13">
    <source>
        <dbReference type="HAMAP-Rule" id="MF_00384"/>
    </source>
</evidence>
<evidence type="ECO:0000256" key="1">
    <source>
        <dbReference type="ARBA" id="ARBA00005015"/>
    </source>
</evidence>
<evidence type="ECO:0000256" key="9">
    <source>
        <dbReference type="ARBA" id="ARBA00022777"/>
    </source>
</evidence>
<keyword evidence="17" id="KW-1185">Reference proteome</keyword>
<gene>
    <name evidence="13 16" type="primary">thrB</name>
    <name evidence="16" type="ORF">KLO01_22870</name>
</gene>
<dbReference type="HAMAP" id="MF_00384">
    <property type="entry name" value="Homoser_kinase"/>
    <property type="match status" value="1"/>
</dbReference>
<dbReference type="Gene3D" id="3.30.230.10">
    <property type="match status" value="1"/>
</dbReference>
<protein>
    <recommendedName>
        <fullName evidence="4 13">Homoserine kinase</fullName>
        <shortName evidence="13">HK</shortName>
        <shortName evidence="13">HSK</shortName>
        <ecNumber evidence="3 13">2.7.1.39</ecNumber>
    </recommendedName>
</protein>
<dbReference type="Proteomes" id="UP000321793">
    <property type="component" value="Unassembled WGS sequence"/>
</dbReference>
<dbReference type="Pfam" id="PF00288">
    <property type="entry name" value="GHMP_kinases_N"/>
    <property type="match status" value="1"/>
</dbReference>
<dbReference type="PANTHER" id="PTHR20861:SF1">
    <property type="entry name" value="HOMOSERINE KINASE"/>
    <property type="match status" value="1"/>
</dbReference>
<feature type="domain" description="GHMP kinase N-terminal" evidence="14">
    <location>
        <begin position="74"/>
        <end position="156"/>
    </location>
</feature>
<dbReference type="PIRSF" id="PIRSF000676">
    <property type="entry name" value="Homoser_kin"/>
    <property type="match status" value="1"/>
</dbReference>
<evidence type="ECO:0000256" key="6">
    <source>
        <dbReference type="ARBA" id="ARBA00022679"/>
    </source>
</evidence>
<keyword evidence="8 13" id="KW-0547">Nucleotide-binding</keyword>
<evidence type="ECO:0000256" key="7">
    <source>
        <dbReference type="ARBA" id="ARBA00022697"/>
    </source>
</evidence>
<evidence type="ECO:0000256" key="4">
    <source>
        <dbReference type="ARBA" id="ARBA00017858"/>
    </source>
</evidence>
<evidence type="ECO:0000256" key="11">
    <source>
        <dbReference type="ARBA" id="ARBA00049375"/>
    </source>
</evidence>
<evidence type="ECO:0000256" key="2">
    <source>
        <dbReference type="ARBA" id="ARBA00007370"/>
    </source>
</evidence>
<dbReference type="RefSeq" id="WP_147065102.1">
    <property type="nucleotide sequence ID" value="NZ_BAABDN010000001.1"/>
</dbReference>
<dbReference type="SUPFAM" id="SSF54211">
    <property type="entry name" value="Ribosomal protein S5 domain 2-like"/>
    <property type="match status" value="1"/>
</dbReference>
<keyword evidence="6 13" id="KW-0808">Transferase</keyword>
<dbReference type="Gene3D" id="3.30.70.890">
    <property type="entry name" value="GHMP kinase, C-terminal domain"/>
    <property type="match status" value="1"/>
</dbReference>